<dbReference type="InterPro" id="IPR036852">
    <property type="entry name" value="Peptidase_S8/S53_dom_sf"/>
</dbReference>
<dbReference type="Gene3D" id="2.60.40.10">
    <property type="entry name" value="Immunoglobulins"/>
    <property type="match status" value="3"/>
</dbReference>
<evidence type="ECO:0000256" key="1">
    <source>
        <dbReference type="ARBA" id="ARBA00011073"/>
    </source>
</evidence>
<feature type="signal peptide" evidence="6">
    <location>
        <begin position="1"/>
        <end position="30"/>
    </location>
</feature>
<dbReference type="RefSeq" id="WP_187302049.1">
    <property type="nucleotide sequence ID" value="NZ_JACRYT010000002.1"/>
</dbReference>
<dbReference type="Gene3D" id="3.40.50.200">
    <property type="entry name" value="Peptidase S8/S53 domain"/>
    <property type="match status" value="1"/>
</dbReference>
<gene>
    <name evidence="8" type="ORF">H9L42_03660</name>
</gene>
<evidence type="ECO:0000256" key="5">
    <source>
        <dbReference type="PROSITE-ProRule" id="PRU01240"/>
    </source>
</evidence>
<comment type="similarity">
    <text evidence="1 5">Belongs to the peptidase S8 family.</text>
</comment>
<dbReference type="EMBL" id="JACRYT010000002">
    <property type="protein sequence ID" value="MBC6678923.1"/>
    <property type="molecule type" value="Genomic_DNA"/>
</dbReference>
<comment type="caution">
    <text evidence="8">The sequence shown here is derived from an EMBL/GenBank/DDBJ whole genome shotgun (WGS) entry which is preliminary data.</text>
</comment>
<dbReference type="PROSITE" id="PS00138">
    <property type="entry name" value="SUBTILASE_SER"/>
    <property type="match status" value="1"/>
</dbReference>
<dbReference type="CDD" id="cd00063">
    <property type="entry name" value="FN3"/>
    <property type="match status" value="1"/>
</dbReference>
<evidence type="ECO:0000256" key="3">
    <source>
        <dbReference type="ARBA" id="ARBA00022801"/>
    </source>
</evidence>
<dbReference type="PANTHER" id="PTHR43806">
    <property type="entry name" value="PEPTIDASE S8"/>
    <property type="match status" value="1"/>
</dbReference>
<evidence type="ECO:0000313" key="9">
    <source>
        <dbReference type="Proteomes" id="UP000602647"/>
    </source>
</evidence>
<protein>
    <submittedName>
        <fullName evidence="8">S8 family serine peptidase</fullName>
    </submittedName>
</protein>
<organism evidence="8 9">
    <name type="scientific">Zhenpiania hominis</name>
    <dbReference type="NCBI Taxonomy" id="2763644"/>
    <lineage>
        <taxon>Bacteria</taxon>
        <taxon>Bacillati</taxon>
        <taxon>Bacillota</taxon>
        <taxon>Clostridia</taxon>
        <taxon>Peptostreptococcales</taxon>
        <taxon>Anaerovoracaceae</taxon>
        <taxon>Zhenpiania</taxon>
    </lineage>
</organism>
<dbReference type="SMART" id="SM00060">
    <property type="entry name" value="FN3"/>
    <property type="match status" value="2"/>
</dbReference>
<evidence type="ECO:0000256" key="6">
    <source>
        <dbReference type="SAM" id="SignalP"/>
    </source>
</evidence>
<feature type="active site" description="Charge relay system" evidence="5">
    <location>
        <position position="382"/>
    </location>
</feature>
<dbReference type="InterPro" id="IPR023828">
    <property type="entry name" value="Peptidase_S8_Ser-AS"/>
</dbReference>
<evidence type="ECO:0000256" key="2">
    <source>
        <dbReference type="ARBA" id="ARBA00022670"/>
    </source>
</evidence>
<feature type="domain" description="Fibronectin type-III" evidence="7">
    <location>
        <begin position="453"/>
        <end position="532"/>
    </location>
</feature>
<feature type="active site" description="Charge relay system" evidence="5">
    <location>
        <position position="161"/>
    </location>
</feature>
<feature type="chain" id="PRO_5037173146" evidence="6">
    <location>
        <begin position="31"/>
        <end position="734"/>
    </location>
</feature>
<sequence>MKSVKKRRRLLFCLLLGILFCLSAVNYCLAESTEANGGNGLLITFKTGVTKHQAKKVMKKVNVIAKDKMFQRKGNTLLLRLDSSEMRRQAISKLKKESAVASVQPNYRYTLGETSSSGDSFIDRQWNLDYMDVPEAWDLIDKVKPQALRDEKDKVIVATLDTGVDYQHPDLQKNVAIENCVTVADRESPYPVYGKALPSSHGTGTAGIIAATSNNGIGIAGIAAGNHNDLISLMAINVFHSEGYISQASASTVDIIKGIEYACAKGAKVINMCLGHSEGDSDLFGLPHDDAALEAAINDAVYKKDVVIVCSAGNNGDARIWYPSDFDATISVINTKKYKNAWSRKCKTGRSNFGSSKDISAPGRGVYTTGLNGSYKKGCGTSMAAPSVAAVAALVRYVNPQLSAAEVKEILYSTATDLYKPGYDIYTGHGNVNACRAVAAAAGVSDGLKVPQLARPKSVKAYSAGPHAIKLSWKKVPRANGYFIYRSDKKDGSYHRIKRIRRGKILSFRDTGRKFDKKFYYKIVAYGTTRDGKKALSPESRKVTSRPRAEVPSLKTANRDYRAIHLSWKKSTGTDGYEIYRSDTKNGDYQLIQTISQRRPRSWTDRELTVGKTYYYKMRSYCFRNGKHYYSELSPKASAKVRPAQPAFSVKKVGRKIILKRKESDPSQISGCQIYRRTEERKWRLIKTMPVEKRRFTDRNLTPGKKYFYKIRTYKTVQGKRVYSKTSKVKSRRL</sequence>
<evidence type="ECO:0000256" key="4">
    <source>
        <dbReference type="ARBA" id="ARBA00022825"/>
    </source>
</evidence>
<dbReference type="PANTHER" id="PTHR43806:SF11">
    <property type="entry name" value="CEREVISIN-RELATED"/>
    <property type="match status" value="1"/>
</dbReference>
<feature type="domain" description="Fibronectin type-III" evidence="7">
    <location>
        <begin position="547"/>
        <end position="721"/>
    </location>
</feature>
<dbReference type="GO" id="GO:0004252">
    <property type="term" value="F:serine-type endopeptidase activity"/>
    <property type="evidence" value="ECO:0007669"/>
    <property type="project" value="UniProtKB-UniRule"/>
</dbReference>
<dbReference type="SUPFAM" id="SSF49265">
    <property type="entry name" value="Fibronectin type III"/>
    <property type="match status" value="2"/>
</dbReference>
<dbReference type="InterPro" id="IPR036116">
    <property type="entry name" value="FN3_sf"/>
</dbReference>
<dbReference type="InterPro" id="IPR015500">
    <property type="entry name" value="Peptidase_S8_subtilisin-rel"/>
</dbReference>
<dbReference type="InterPro" id="IPR000209">
    <property type="entry name" value="Peptidase_S8/S53_dom"/>
</dbReference>
<keyword evidence="3 5" id="KW-0378">Hydrolase</keyword>
<keyword evidence="2 5" id="KW-0645">Protease</keyword>
<feature type="active site" description="Charge relay system" evidence="5">
    <location>
        <position position="201"/>
    </location>
</feature>
<dbReference type="InterPro" id="IPR013783">
    <property type="entry name" value="Ig-like_fold"/>
</dbReference>
<keyword evidence="6" id="KW-0732">Signal</keyword>
<dbReference type="Pfam" id="PF00082">
    <property type="entry name" value="Peptidase_S8"/>
    <property type="match status" value="1"/>
</dbReference>
<name>A0A923NMT3_9FIRM</name>
<dbReference type="PROSITE" id="PS51892">
    <property type="entry name" value="SUBTILASE"/>
    <property type="match status" value="1"/>
</dbReference>
<dbReference type="GO" id="GO:0006508">
    <property type="term" value="P:proteolysis"/>
    <property type="evidence" value="ECO:0007669"/>
    <property type="project" value="UniProtKB-KW"/>
</dbReference>
<dbReference type="SUPFAM" id="SSF52743">
    <property type="entry name" value="Subtilisin-like"/>
    <property type="match status" value="1"/>
</dbReference>
<accession>A0A923NMT3</accession>
<keyword evidence="4 5" id="KW-0720">Serine protease</keyword>
<proteinExistence type="inferred from homology"/>
<dbReference type="InterPro" id="IPR050131">
    <property type="entry name" value="Peptidase_S8_subtilisin-like"/>
</dbReference>
<dbReference type="PRINTS" id="PR00723">
    <property type="entry name" value="SUBTILISIN"/>
</dbReference>
<dbReference type="InterPro" id="IPR003961">
    <property type="entry name" value="FN3_dom"/>
</dbReference>
<evidence type="ECO:0000313" key="8">
    <source>
        <dbReference type="EMBL" id="MBC6678923.1"/>
    </source>
</evidence>
<dbReference type="AlphaFoldDB" id="A0A923NMT3"/>
<dbReference type="Proteomes" id="UP000602647">
    <property type="component" value="Unassembled WGS sequence"/>
</dbReference>
<keyword evidence="9" id="KW-1185">Reference proteome</keyword>
<evidence type="ECO:0000259" key="7">
    <source>
        <dbReference type="SMART" id="SM00060"/>
    </source>
</evidence>
<reference evidence="8" key="1">
    <citation type="submission" date="2020-08" db="EMBL/GenBank/DDBJ databases">
        <title>Genome public.</title>
        <authorList>
            <person name="Liu C."/>
            <person name="Sun Q."/>
        </authorList>
    </citation>
    <scope>NUCLEOTIDE SEQUENCE</scope>
    <source>
        <strain evidence="8">BX12</strain>
    </source>
</reference>